<evidence type="ECO:0008006" key="11">
    <source>
        <dbReference type="Google" id="ProtNLM"/>
    </source>
</evidence>
<keyword evidence="5" id="KW-0007">Acetylation</keyword>
<proteinExistence type="inferred from homology"/>
<dbReference type="InterPro" id="IPR057546">
    <property type="entry name" value="HEAT_GCN1"/>
</dbReference>
<evidence type="ECO:0000313" key="10">
    <source>
        <dbReference type="EMBL" id="JAS24112.1"/>
    </source>
</evidence>
<evidence type="ECO:0000256" key="7">
    <source>
        <dbReference type="SAM" id="MobiDB-lite"/>
    </source>
</evidence>
<comment type="subcellular location">
    <subcellularLocation>
        <location evidence="1">Nucleus</location>
    </subcellularLocation>
</comment>
<dbReference type="GO" id="GO:0005634">
    <property type="term" value="C:nucleus"/>
    <property type="evidence" value="ECO:0007669"/>
    <property type="project" value="UniProtKB-SubCell"/>
</dbReference>
<organism evidence="10">
    <name type="scientific">Clastoptera arizonana</name>
    <name type="common">Arizona spittle bug</name>
    <dbReference type="NCBI Taxonomy" id="38151"/>
    <lineage>
        <taxon>Eukaryota</taxon>
        <taxon>Metazoa</taxon>
        <taxon>Ecdysozoa</taxon>
        <taxon>Arthropoda</taxon>
        <taxon>Hexapoda</taxon>
        <taxon>Insecta</taxon>
        <taxon>Pterygota</taxon>
        <taxon>Neoptera</taxon>
        <taxon>Paraneoptera</taxon>
        <taxon>Hemiptera</taxon>
        <taxon>Auchenorrhyncha</taxon>
        <taxon>Cercopoidea</taxon>
        <taxon>Clastopteridae</taxon>
        <taxon>Clastoptera</taxon>
    </lineage>
</organism>
<evidence type="ECO:0000256" key="4">
    <source>
        <dbReference type="ARBA" id="ARBA00022786"/>
    </source>
</evidence>
<gene>
    <name evidence="10" type="ORF">g.9562</name>
</gene>
<evidence type="ECO:0000256" key="3">
    <source>
        <dbReference type="ARBA" id="ARBA00022737"/>
    </source>
</evidence>
<dbReference type="Pfam" id="PF25782">
    <property type="entry name" value="TPR_CAND1"/>
    <property type="match status" value="1"/>
</dbReference>
<feature type="domain" description="Stalled ribosome sensor GCN1-like HEAT repeats region" evidence="9">
    <location>
        <begin position="155"/>
        <end position="295"/>
    </location>
</feature>
<sequence length="1236" mass="137905">MANVSYQIANLLEKMTSSDKDFRFMATNDLMTELQKDSIKLDDDSERKVVKMLLRLLEDKNGEVQNLAVKCLGPLVNKVKEYQVETIVDALCGNMVSEKEQLRDISSIGLKTVISELPLASSGLAANVCKRITGKLSSAIEKQEDVSVQLEALDILADLLSRFGALLVSFHTTILAALLPQLSSPRQAVRKRTIVALSHLVMSCNQALYTKLIDYLLEGLAQNSSTSTTRTYIQCIASICRQAGHRFGEHIERVMPLLVQYSSKEDDELREYCLQACEAFVQRCPKEITNHIQVITELCLNYMTYDPNYNYDDGEGDDEGGMETEEEGGEDDDGNDEYSDDDDMSWKVRRAAAKCLEAVISTRRELLPEMYKIVSPSLISRFKEREENVKSDIFHAYMALLRQTRPSGANLTLDPNCMDQEDAPLALLQSQVPAIVKALHVQMKERSIKTRQDCFFLLKELVSVLPGAVTNHVPALIPGIIYSLGDKNSSSNMKIDTLSFFHCLLITHPPEVFHQHMEVLIPPVITAVSDSFYKITAEALMVLQQLVKVIRPLDCPSNFDFAPFTHDLYRCTLVRLKAADIDQEVKERAISCMGQIICNLGDYLQGELPACLPIFLDRLRNEITRLTTVKAVTKIAGSPLRIDLRPILGEGVPILGSFLRKNQRALKLSTLTLLDTLVNNYSSTLTSDLLNKVLTELPPLLNESDLHIAQLTLTLLTSIAKLQPSALSNMTDPNIMPEILTLAKSPLLQGAALQSMLGFFQALVQAGLPALGYKELLAMLIAPVDSTSPVLHKQAFHSLAKCVAAITVSWKVEAISFVERLLRDVQVPRNDPQHIFALLVIGEIGRTIDLSGISNLKQVILNSFSLPSEEVKSAASYALGSIAVGNLQQYLPFVLQEIETQPKRQYLLLHSLKEIISCQSGSPNGVAQLQPFVTAIWQQLFRHCECGEEGTRNVVAECLGKLTLIDPTSLLPKLQESLSSRSALMRTTVLTAVKFTISDQPQTIDPLLRVNIGKFLSALEDPDLNVRRVALVAFNSAAHNKPSLVRDLLDVVLPQLYSETQVRKELIREVEMGPFKHTVDDGLDIRKAAFECMYTLLDACLDRLDIFEFLNHLEHGLKDHYDIKMLTYLMVARLAQLAPTAVLQRLERLLEPLRHTCTLKVKPNAVRQEYEKQDELKRSAMRAVSSLLTISDADKNPHLSEFVTQIKATPNLLEIFDSIQKDTTPANQDTTMMDLS</sequence>
<dbReference type="SUPFAM" id="SSF48371">
    <property type="entry name" value="ARM repeat"/>
    <property type="match status" value="1"/>
</dbReference>
<dbReference type="Pfam" id="PF08623">
    <property type="entry name" value="TIP120"/>
    <property type="match status" value="1"/>
</dbReference>
<feature type="domain" description="TATA-binding protein interacting (TIP20)" evidence="8">
    <location>
        <begin position="1044"/>
        <end position="1207"/>
    </location>
</feature>
<feature type="compositionally biased region" description="Acidic residues" evidence="7">
    <location>
        <begin position="312"/>
        <end position="342"/>
    </location>
</feature>
<evidence type="ECO:0000256" key="2">
    <source>
        <dbReference type="ARBA" id="ARBA00007657"/>
    </source>
</evidence>
<dbReference type="PANTHER" id="PTHR12696">
    <property type="entry name" value="TIP120"/>
    <property type="match status" value="1"/>
</dbReference>
<dbReference type="EMBL" id="GEDC01013186">
    <property type="protein sequence ID" value="JAS24112.1"/>
    <property type="molecule type" value="Transcribed_RNA"/>
</dbReference>
<evidence type="ECO:0000256" key="1">
    <source>
        <dbReference type="ARBA" id="ARBA00004123"/>
    </source>
</evidence>
<accession>A0A1B6DEQ2</accession>
<dbReference type="InterPro" id="IPR016024">
    <property type="entry name" value="ARM-type_fold"/>
</dbReference>
<feature type="region of interest" description="Disordered" evidence="7">
    <location>
        <begin position="310"/>
        <end position="342"/>
    </location>
</feature>
<dbReference type="Pfam" id="PF23271">
    <property type="entry name" value="HEAT_GCN1"/>
    <property type="match status" value="1"/>
</dbReference>
<evidence type="ECO:0000256" key="6">
    <source>
        <dbReference type="ARBA" id="ARBA00023242"/>
    </source>
</evidence>
<name>A0A1B6DEQ2_9HEMI</name>
<keyword evidence="4" id="KW-0833">Ubl conjugation pathway</keyword>
<evidence type="ECO:0000256" key="5">
    <source>
        <dbReference type="ARBA" id="ARBA00022990"/>
    </source>
</evidence>
<dbReference type="InterPro" id="IPR013932">
    <property type="entry name" value="TATA-bd_TIP120"/>
</dbReference>
<protein>
    <recommendedName>
        <fullName evidence="11">TATA-binding protein interacting (TIP20) domain-containing protein</fullName>
    </recommendedName>
</protein>
<evidence type="ECO:0000259" key="9">
    <source>
        <dbReference type="Pfam" id="PF23271"/>
    </source>
</evidence>
<reference evidence="10" key="1">
    <citation type="submission" date="2015-12" db="EMBL/GenBank/DDBJ databases">
        <title>De novo transcriptome assembly of four potential Pierce s Disease insect vectors from Arizona vineyards.</title>
        <authorList>
            <person name="Tassone E.E."/>
        </authorList>
    </citation>
    <scope>NUCLEOTIDE SEQUENCE</scope>
</reference>
<keyword evidence="3" id="KW-0677">Repeat</keyword>
<dbReference type="GO" id="GO:0010265">
    <property type="term" value="P:SCF complex assembly"/>
    <property type="evidence" value="ECO:0007669"/>
    <property type="project" value="InterPro"/>
</dbReference>
<dbReference type="FunFam" id="1.25.10.10:FF:000047">
    <property type="entry name" value="Cullin-associated NEDD8-dissociated protein 1"/>
    <property type="match status" value="1"/>
</dbReference>
<dbReference type="InterPro" id="IPR039852">
    <property type="entry name" value="CAND1/CAND2"/>
</dbReference>
<dbReference type="InterPro" id="IPR011989">
    <property type="entry name" value="ARM-like"/>
</dbReference>
<keyword evidence="6" id="KW-0539">Nucleus</keyword>
<evidence type="ECO:0000259" key="8">
    <source>
        <dbReference type="Pfam" id="PF08623"/>
    </source>
</evidence>
<dbReference type="AlphaFoldDB" id="A0A1B6DEQ2"/>
<comment type="similarity">
    <text evidence="2">Belongs to the CAND family.</text>
</comment>
<dbReference type="Gene3D" id="1.25.10.10">
    <property type="entry name" value="Leucine-rich Repeat Variant"/>
    <property type="match status" value="1"/>
</dbReference>